<evidence type="ECO:0000313" key="2">
    <source>
        <dbReference type="EMBL" id="KAB7757533.1"/>
    </source>
</evidence>
<accession>A0A5N5V6D1</accession>
<evidence type="ECO:0000256" key="1">
    <source>
        <dbReference type="SAM" id="Phobius"/>
    </source>
</evidence>
<dbReference type="AlphaFoldDB" id="A0A5N5V6D1"/>
<sequence length="81" mass="7963">MTTAGDFRIAATHAPRELRREISIAGVPWPAHKVAALVLGALVALVIGVATVTAATAVLAGAAVGTLAWVIGGVLSPPTAG</sequence>
<dbReference type="Proteomes" id="UP000325690">
    <property type="component" value="Unassembled WGS sequence"/>
</dbReference>
<keyword evidence="1" id="KW-0472">Membrane</keyword>
<dbReference type="RefSeq" id="WP_003886236.1">
    <property type="nucleotide sequence ID" value="NZ_ANBO01000003.1"/>
</dbReference>
<dbReference type="EMBL" id="ANBP01000007">
    <property type="protein sequence ID" value="KAB7757533.1"/>
    <property type="molecule type" value="Genomic_DNA"/>
</dbReference>
<feature type="transmembrane region" description="Helical" evidence="1">
    <location>
        <begin position="38"/>
        <end position="71"/>
    </location>
</feature>
<dbReference type="GeneID" id="74303108"/>
<proteinExistence type="predicted"/>
<comment type="caution">
    <text evidence="2">The sequence shown here is derived from an EMBL/GenBank/DDBJ whole genome shotgun (WGS) entry which is preliminary data.</text>
</comment>
<organism evidence="2 3">
    <name type="scientific">Mycolicibacterium phlei DSM 43239 = CCUG 21000</name>
    <dbReference type="NCBI Taxonomy" id="1226750"/>
    <lineage>
        <taxon>Bacteria</taxon>
        <taxon>Bacillati</taxon>
        <taxon>Actinomycetota</taxon>
        <taxon>Actinomycetes</taxon>
        <taxon>Mycobacteriales</taxon>
        <taxon>Mycobacteriaceae</taxon>
        <taxon>Mycolicibacterium</taxon>
    </lineage>
</organism>
<keyword evidence="3" id="KW-1185">Reference proteome</keyword>
<name>A0A5N5V6D1_MYCPH</name>
<keyword evidence="1" id="KW-0812">Transmembrane</keyword>
<reference evidence="2 3" key="1">
    <citation type="submission" date="2012-10" db="EMBL/GenBank/DDBJ databases">
        <title>The draft sequence of the Mycobacterium pheli genome.</title>
        <authorList>
            <person name="Pettersson B.M.F."/>
            <person name="Das S."/>
            <person name="Dasgupta S."/>
            <person name="Bhattacharya A."/>
            <person name="Kirsebom L.A."/>
        </authorList>
    </citation>
    <scope>NUCLEOTIDE SEQUENCE [LARGE SCALE GENOMIC DNA]</scope>
    <source>
        <strain evidence="2 3">CCUG 21000</strain>
    </source>
</reference>
<keyword evidence="1" id="KW-1133">Transmembrane helix</keyword>
<evidence type="ECO:0000313" key="3">
    <source>
        <dbReference type="Proteomes" id="UP000325690"/>
    </source>
</evidence>
<gene>
    <name evidence="2" type="ORF">MPHL21000_07035</name>
</gene>
<protein>
    <submittedName>
        <fullName evidence="2">Uncharacterized protein</fullName>
    </submittedName>
</protein>